<accession>A0A9D3XK53</accession>
<protein>
    <submittedName>
        <fullName evidence="1">Uncharacterized protein</fullName>
    </submittedName>
</protein>
<comment type="caution">
    <text evidence="1">The sequence shown here is derived from an EMBL/GenBank/DDBJ whole genome shotgun (WGS) entry which is preliminary data.</text>
</comment>
<evidence type="ECO:0000313" key="2">
    <source>
        <dbReference type="Proteomes" id="UP000827986"/>
    </source>
</evidence>
<proteinExistence type="predicted"/>
<keyword evidence="2" id="KW-1185">Reference proteome</keyword>
<reference evidence="1" key="1">
    <citation type="submission" date="2021-09" db="EMBL/GenBank/DDBJ databases">
        <title>The genome of Mauremys mutica provides insights into the evolution of semi-aquatic lifestyle.</title>
        <authorList>
            <person name="Gong S."/>
            <person name="Gao Y."/>
        </authorList>
    </citation>
    <scope>NUCLEOTIDE SEQUENCE</scope>
    <source>
        <strain evidence="1">MM-2020</strain>
        <tissue evidence="1">Muscle</tissue>
    </source>
</reference>
<sequence length="174" mass="19390">MQPSTFYTSSTVYWLCPHFSISLSWDEADFEDSRKEKERERENPAWEWLDLRQSGDITSSPGFQPTHCSVSGLLQNSLASAPREEQQVNYPDSQHSQPALWALLASSSTSDSHLSHIAIGRRPPGCFGMGFALHLFVPAPPRVFIAFLHPPLSVLAEASDTLEPSRQIAPFHSP</sequence>
<dbReference type="EMBL" id="JAHDVG010000470">
    <property type="protein sequence ID" value="KAH1180515.1"/>
    <property type="molecule type" value="Genomic_DNA"/>
</dbReference>
<dbReference type="Proteomes" id="UP000827986">
    <property type="component" value="Unassembled WGS sequence"/>
</dbReference>
<gene>
    <name evidence="1" type="ORF">KIL84_009351</name>
</gene>
<evidence type="ECO:0000313" key="1">
    <source>
        <dbReference type="EMBL" id="KAH1180515.1"/>
    </source>
</evidence>
<name>A0A9D3XK53_9SAUR</name>
<organism evidence="1 2">
    <name type="scientific">Mauremys mutica</name>
    <name type="common">yellowpond turtle</name>
    <dbReference type="NCBI Taxonomy" id="74926"/>
    <lineage>
        <taxon>Eukaryota</taxon>
        <taxon>Metazoa</taxon>
        <taxon>Chordata</taxon>
        <taxon>Craniata</taxon>
        <taxon>Vertebrata</taxon>
        <taxon>Euteleostomi</taxon>
        <taxon>Archelosauria</taxon>
        <taxon>Testudinata</taxon>
        <taxon>Testudines</taxon>
        <taxon>Cryptodira</taxon>
        <taxon>Durocryptodira</taxon>
        <taxon>Testudinoidea</taxon>
        <taxon>Geoemydidae</taxon>
        <taxon>Geoemydinae</taxon>
        <taxon>Mauremys</taxon>
    </lineage>
</organism>
<dbReference type="AlphaFoldDB" id="A0A9D3XK53"/>